<organism evidence="2 3">
    <name type="scientific">Roseburia inulinivorans DSM 16841</name>
    <dbReference type="NCBI Taxonomy" id="622312"/>
    <lineage>
        <taxon>Bacteria</taxon>
        <taxon>Bacillati</taxon>
        <taxon>Bacillota</taxon>
        <taxon>Clostridia</taxon>
        <taxon>Lachnospirales</taxon>
        <taxon>Lachnospiraceae</taxon>
        <taxon>Roseburia</taxon>
    </lineage>
</organism>
<name>C0FX00_9FIRM</name>
<dbReference type="AlphaFoldDB" id="C0FX00"/>
<keyword evidence="1" id="KW-0472">Membrane</keyword>
<evidence type="ECO:0000313" key="2">
    <source>
        <dbReference type="EMBL" id="EEG92846.1"/>
    </source>
</evidence>
<reference evidence="2 3" key="2">
    <citation type="submission" date="2009-03" db="EMBL/GenBank/DDBJ databases">
        <title>Draft genome sequence of Roseburia inulinivorans (DSM 16841).</title>
        <authorList>
            <person name="Sudarsanam P."/>
            <person name="Ley R."/>
            <person name="Guruge J."/>
            <person name="Turnbaugh P.J."/>
            <person name="Mahowald M."/>
            <person name="Liep D."/>
            <person name="Gordon J."/>
        </authorList>
    </citation>
    <scope>NUCLEOTIDE SEQUENCE [LARGE SCALE GENOMIC DNA]</scope>
    <source>
        <strain evidence="2 3">DSM 16841</strain>
    </source>
</reference>
<gene>
    <name evidence="2" type="ORF">ROSEINA2194_03279</name>
</gene>
<evidence type="ECO:0000256" key="1">
    <source>
        <dbReference type="SAM" id="Phobius"/>
    </source>
</evidence>
<reference evidence="2 3" key="1">
    <citation type="submission" date="2009-02" db="EMBL/GenBank/DDBJ databases">
        <authorList>
            <person name="Fulton L."/>
            <person name="Clifton S."/>
            <person name="Fulton B."/>
            <person name="Xu J."/>
            <person name="Minx P."/>
            <person name="Pepin K.H."/>
            <person name="Johnson M."/>
            <person name="Bhonagiri V."/>
            <person name="Nash W.E."/>
            <person name="Mardis E.R."/>
            <person name="Wilson R.K."/>
        </authorList>
    </citation>
    <scope>NUCLEOTIDE SEQUENCE [LARGE SCALE GENOMIC DNA]</scope>
    <source>
        <strain evidence="2 3">DSM 16841</strain>
    </source>
</reference>
<accession>C0FX00</accession>
<keyword evidence="1" id="KW-1133">Transmembrane helix</keyword>
<keyword evidence="1" id="KW-0812">Transmembrane</keyword>
<protein>
    <submittedName>
        <fullName evidence="2">Uncharacterized protein</fullName>
    </submittedName>
</protein>
<evidence type="ECO:0000313" key="3">
    <source>
        <dbReference type="Proteomes" id="UP000003561"/>
    </source>
</evidence>
<dbReference type="EMBL" id="ACFY01000140">
    <property type="protein sequence ID" value="EEG92846.1"/>
    <property type="molecule type" value="Genomic_DNA"/>
</dbReference>
<feature type="transmembrane region" description="Helical" evidence="1">
    <location>
        <begin position="6"/>
        <end position="31"/>
    </location>
</feature>
<proteinExistence type="predicted"/>
<dbReference type="Proteomes" id="UP000003561">
    <property type="component" value="Unassembled WGS sequence"/>
</dbReference>
<comment type="caution">
    <text evidence="2">The sequence shown here is derived from an EMBL/GenBank/DDBJ whole genome shotgun (WGS) entry which is preliminary data.</text>
</comment>
<sequence>MYHFSVPFWFLSLSIDYIITYIILNLFEFCFRIVNRRKSDRFQLF</sequence>